<proteinExistence type="predicted"/>
<dbReference type="SUPFAM" id="SSF51126">
    <property type="entry name" value="Pectin lyase-like"/>
    <property type="match status" value="1"/>
</dbReference>
<reference evidence="3 4" key="1">
    <citation type="submission" date="2017-01" db="EMBL/GenBank/DDBJ databases">
        <title>Complete genome sequence of esterase-producing bacterium Croceicoccus marinus E4A9.</title>
        <authorList>
            <person name="Wu Y.-H."/>
            <person name="Cheng H."/>
            <person name="Xu L."/>
            <person name="Huo Y.-Y."/>
            <person name="Wang C.-S."/>
            <person name="Xu X.-W."/>
        </authorList>
    </citation>
    <scope>NUCLEOTIDE SEQUENCE [LARGE SCALE GENOMIC DNA]</scope>
    <source>
        <strain evidence="3 4">E4A9</strain>
    </source>
</reference>
<feature type="domain" description="Rhamnogalacturonase A/B/Epimerase-like pectate lyase" evidence="1">
    <location>
        <begin position="43"/>
        <end position="105"/>
    </location>
</feature>
<accession>A0A1Z1FE62</accession>
<name>A0A1Z1FE62_9SPHN</name>
<dbReference type="Gene3D" id="2.160.20.10">
    <property type="entry name" value="Single-stranded right-handed beta-helix, Pectin lyase-like"/>
    <property type="match status" value="2"/>
</dbReference>
<gene>
    <name evidence="3" type="ORF">A9D14_13745</name>
</gene>
<keyword evidence="4" id="KW-1185">Reference proteome</keyword>
<protein>
    <submittedName>
        <fullName evidence="3">Uncharacterized protein</fullName>
    </submittedName>
</protein>
<dbReference type="STRING" id="450378.GCA_001661675_02760"/>
<dbReference type="Pfam" id="PF13229">
    <property type="entry name" value="Beta_helix"/>
    <property type="match status" value="1"/>
</dbReference>
<evidence type="ECO:0000259" key="1">
    <source>
        <dbReference type="Pfam" id="PF12708"/>
    </source>
</evidence>
<dbReference type="InterPro" id="IPR011050">
    <property type="entry name" value="Pectin_lyase_fold/virulence"/>
</dbReference>
<dbReference type="InterPro" id="IPR024535">
    <property type="entry name" value="RHGA/B-epi-like_pectate_lyase"/>
</dbReference>
<evidence type="ECO:0000313" key="3">
    <source>
        <dbReference type="EMBL" id="ARU17030.1"/>
    </source>
</evidence>
<dbReference type="Pfam" id="PF12708">
    <property type="entry name" value="Pect-lyase_RHGA_epim"/>
    <property type="match status" value="1"/>
</dbReference>
<dbReference type="KEGG" id="cman:A9D14_13745"/>
<dbReference type="AlphaFoldDB" id="A0A1Z1FE62"/>
<dbReference type="Proteomes" id="UP000195807">
    <property type="component" value="Chromosome"/>
</dbReference>
<feature type="domain" description="Right handed beta helix" evidence="2">
    <location>
        <begin position="271"/>
        <end position="356"/>
    </location>
</feature>
<sequence length="547" mass="60137">MAGHGSAAAAADRPIDGPVDWPDWAPDLTDHYRTIDHLRALARDVREFGAALDGTSDDTQAMQRAVSSGAEALFIPPGKGLRMTGSVDIGSAIAILGDERSAPIIWEGRERQAFLVQPPAQRLDDFVDDVLFDQIGIVRADGLAAAGHLVSARNFRRLRVTRCRAERVSLCYMGHLRQLNDNYDRRNGSADVDPAVLAGFAPDHDRDLNDHALIADNRVDFGEYQGTVARINFSKHVVVFRNRGRFANVSWWGGGARRAEGGNLRFLRRVRHCYIAENFVTGCNGGVYGNNGQHIVVARNIVRDMTDAGVDFEGCFDCTAYGNRVSNIGNFGLATFYAARNIVFHDNYVEQNGDAATLHVRFGKGRIGNPKGIFVVGLRSSGFGRGDDGVNVIFRRNRFVWTGASGRGRVLGSFFSTLVFEENRFDNVTCDIRYRRTEHLTVAGNRFLMTQAADEPTNIIGGSAERVDILDNVIECRARMPDDAAAIFRSIPMTENSQTRITGNVLTGTARRLAILVTGEPVDASALRIADNRNLPVRVENTILREG</sequence>
<organism evidence="3 4">
    <name type="scientific">Croceicoccus marinus</name>
    <dbReference type="NCBI Taxonomy" id="450378"/>
    <lineage>
        <taxon>Bacteria</taxon>
        <taxon>Pseudomonadati</taxon>
        <taxon>Pseudomonadota</taxon>
        <taxon>Alphaproteobacteria</taxon>
        <taxon>Sphingomonadales</taxon>
        <taxon>Erythrobacteraceae</taxon>
        <taxon>Croceicoccus</taxon>
    </lineage>
</organism>
<dbReference type="EMBL" id="CP019602">
    <property type="protein sequence ID" value="ARU17030.1"/>
    <property type="molecule type" value="Genomic_DNA"/>
</dbReference>
<dbReference type="InterPro" id="IPR012334">
    <property type="entry name" value="Pectin_lyas_fold"/>
</dbReference>
<evidence type="ECO:0000259" key="2">
    <source>
        <dbReference type="Pfam" id="PF13229"/>
    </source>
</evidence>
<dbReference type="InterPro" id="IPR039448">
    <property type="entry name" value="Beta_helix"/>
</dbReference>
<evidence type="ECO:0000313" key="4">
    <source>
        <dbReference type="Proteomes" id="UP000195807"/>
    </source>
</evidence>
<dbReference type="SMART" id="SM00710">
    <property type="entry name" value="PbH1"/>
    <property type="match status" value="4"/>
</dbReference>
<dbReference type="RefSeq" id="WP_066847498.1">
    <property type="nucleotide sequence ID" value="NZ_CP019602.1"/>
</dbReference>
<dbReference type="InterPro" id="IPR006626">
    <property type="entry name" value="PbH1"/>
</dbReference>